<organism evidence="1 2">
    <name type="scientific">Pontiella sulfatireligans</name>
    <dbReference type="NCBI Taxonomy" id="2750658"/>
    <lineage>
        <taxon>Bacteria</taxon>
        <taxon>Pseudomonadati</taxon>
        <taxon>Kiritimatiellota</taxon>
        <taxon>Kiritimatiellia</taxon>
        <taxon>Kiritimatiellales</taxon>
        <taxon>Pontiellaceae</taxon>
        <taxon>Pontiella</taxon>
    </lineage>
</organism>
<proteinExistence type="predicted"/>
<protein>
    <submittedName>
        <fullName evidence="1">Uncharacterized protein</fullName>
    </submittedName>
</protein>
<keyword evidence="2" id="KW-1185">Reference proteome</keyword>
<evidence type="ECO:0000313" key="2">
    <source>
        <dbReference type="Proteomes" id="UP000346198"/>
    </source>
</evidence>
<dbReference type="AlphaFoldDB" id="A0A6C2UNJ2"/>
<dbReference type="RefSeq" id="WP_136063285.1">
    <property type="nucleotide sequence ID" value="NZ_CAAHFH010000002.1"/>
</dbReference>
<dbReference type="Proteomes" id="UP000346198">
    <property type="component" value="Unassembled WGS sequence"/>
</dbReference>
<evidence type="ECO:0000313" key="1">
    <source>
        <dbReference type="EMBL" id="VGO21850.1"/>
    </source>
</evidence>
<sequence length="63" mass="7081">MNMIKAVTHLNELTALIEPMLDDQAVTGEEARGMYNHVNQTRLEILQTWSKGDSAKDLEAKLP</sequence>
<reference evidence="1 2" key="1">
    <citation type="submission" date="2019-04" db="EMBL/GenBank/DDBJ databases">
        <authorList>
            <person name="Van Vliet M D."/>
        </authorList>
    </citation>
    <scope>NUCLEOTIDE SEQUENCE [LARGE SCALE GENOMIC DNA]</scope>
    <source>
        <strain evidence="1 2">F21</strain>
    </source>
</reference>
<gene>
    <name evidence="1" type="ORF">SCARR_03930</name>
</gene>
<accession>A0A6C2UNJ2</accession>
<dbReference type="EMBL" id="CAAHFH010000002">
    <property type="protein sequence ID" value="VGO21850.1"/>
    <property type="molecule type" value="Genomic_DNA"/>
</dbReference>
<name>A0A6C2UNJ2_9BACT</name>